<dbReference type="AlphaFoldDB" id="G9ZF23"/>
<evidence type="ECO:0000256" key="3">
    <source>
        <dbReference type="ARBA" id="ARBA00022448"/>
    </source>
</evidence>
<dbReference type="Proteomes" id="UP000004750">
    <property type="component" value="Unassembled WGS sequence"/>
</dbReference>
<keyword evidence="8" id="KW-0625">Polysaccharide transport</keyword>
<evidence type="ECO:0000256" key="4">
    <source>
        <dbReference type="ARBA" id="ARBA00022475"/>
    </source>
</evidence>
<dbReference type="InterPro" id="IPR013525">
    <property type="entry name" value="ABC2_TM"/>
</dbReference>
<keyword evidence="4" id="KW-1003">Cell membrane</keyword>
<name>G9ZF23_9GAMM</name>
<evidence type="ECO:0000259" key="11">
    <source>
        <dbReference type="Pfam" id="PF01061"/>
    </source>
</evidence>
<keyword evidence="5" id="KW-0762">Sugar transport</keyword>
<accession>G9ZF23</accession>
<dbReference type="EMBL" id="AGCM01000074">
    <property type="protein sequence ID" value="EHM54222.1"/>
    <property type="molecule type" value="Genomic_DNA"/>
</dbReference>
<feature type="transmembrane region" description="Helical" evidence="10">
    <location>
        <begin position="44"/>
        <end position="67"/>
    </location>
</feature>
<keyword evidence="7 10" id="KW-1133">Transmembrane helix</keyword>
<keyword evidence="3" id="KW-0813">Transport</keyword>
<evidence type="ECO:0000256" key="5">
    <source>
        <dbReference type="ARBA" id="ARBA00022597"/>
    </source>
</evidence>
<dbReference type="GO" id="GO:0015774">
    <property type="term" value="P:polysaccharide transport"/>
    <property type="evidence" value="ECO:0007669"/>
    <property type="project" value="UniProtKB-KW"/>
</dbReference>
<evidence type="ECO:0000313" key="13">
    <source>
        <dbReference type="Proteomes" id="UP000004750"/>
    </source>
</evidence>
<feature type="transmembrane region" description="Helical" evidence="10">
    <location>
        <begin position="73"/>
        <end position="91"/>
    </location>
</feature>
<dbReference type="InterPro" id="IPR000412">
    <property type="entry name" value="ABC_2_transport"/>
</dbReference>
<feature type="transmembrane region" description="Helical" evidence="10">
    <location>
        <begin position="149"/>
        <end position="173"/>
    </location>
</feature>
<dbReference type="GO" id="GO:0015920">
    <property type="term" value="P:lipopolysaccharide transport"/>
    <property type="evidence" value="ECO:0007669"/>
    <property type="project" value="TreeGrafter"/>
</dbReference>
<dbReference type="STRING" id="797473.HMPREF9080_01365"/>
<proteinExistence type="inferred from homology"/>
<dbReference type="HOGENOM" id="CLU_060703_0_0_6"/>
<dbReference type="PANTHER" id="PTHR30413">
    <property type="entry name" value="INNER MEMBRANE TRANSPORT PERMEASE"/>
    <property type="match status" value="1"/>
</dbReference>
<keyword evidence="9 10" id="KW-0472">Membrane</keyword>
<gene>
    <name evidence="12" type="ORF">HMPREF9080_01365</name>
</gene>
<dbReference type="GO" id="GO:0140359">
    <property type="term" value="F:ABC-type transporter activity"/>
    <property type="evidence" value="ECO:0007669"/>
    <property type="project" value="InterPro"/>
</dbReference>
<evidence type="ECO:0000256" key="7">
    <source>
        <dbReference type="ARBA" id="ARBA00022989"/>
    </source>
</evidence>
<evidence type="ECO:0000256" key="8">
    <source>
        <dbReference type="ARBA" id="ARBA00023047"/>
    </source>
</evidence>
<sequence length="267" mass="30733">MRRYILMRNDAMVDIRRGIAAFRLWQALAKQDIRLKYRRSTLGPFWITLSMAVTVSAMGPLYGTLFAIDLSNFVPHLALGLIFWAFIAGSLTEYAETFTANEHILKQSYLPLSALVLRVFYRQLLILLHNLLIYPLVMLFLGIPVNGNVFWLLPAFLLVAINILWLGLIIAIFCTRFRDMLPVIQSVVTLLFFVTPIIWQLQQLPPTRLHIAQINPFTSLITLLRDPVLGHRPDTLYWQVAAVFAVVGSLFAVWVFSLTRRKITYWL</sequence>
<evidence type="ECO:0000256" key="10">
    <source>
        <dbReference type="SAM" id="Phobius"/>
    </source>
</evidence>
<dbReference type="Pfam" id="PF01061">
    <property type="entry name" value="ABC2_membrane"/>
    <property type="match status" value="1"/>
</dbReference>
<evidence type="ECO:0000256" key="2">
    <source>
        <dbReference type="ARBA" id="ARBA00007783"/>
    </source>
</evidence>
<dbReference type="PATRIC" id="fig|797473.3.peg.1099"/>
<organism evidence="12 13">
    <name type="scientific">Cardiobacterium valvarum F0432</name>
    <dbReference type="NCBI Taxonomy" id="797473"/>
    <lineage>
        <taxon>Bacteria</taxon>
        <taxon>Pseudomonadati</taxon>
        <taxon>Pseudomonadota</taxon>
        <taxon>Gammaproteobacteria</taxon>
        <taxon>Cardiobacteriales</taxon>
        <taxon>Cardiobacteriaceae</taxon>
        <taxon>Cardiobacterium</taxon>
    </lineage>
</organism>
<feature type="transmembrane region" description="Helical" evidence="10">
    <location>
        <begin position="236"/>
        <end position="258"/>
    </location>
</feature>
<feature type="transmembrane region" description="Helical" evidence="10">
    <location>
        <begin position="180"/>
        <end position="199"/>
    </location>
</feature>
<dbReference type="GO" id="GO:0043190">
    <property type="term" value="C:ATP-binding cassette (ABC) transporter complex"/>
    <property type="evidence" value="ECO:0007669"/>
    <property type="project" value="InterPro"/>
</dbReference>
<keyword evidence="6 10" id="KW-0812">Transmembrane</keyword>
<dbReference type="PANTHER" id="PTHR30413:SF10">
    <property type="entry name" value="CAPSULE POLYSACCHARIDE EXPORT INNER-MEMBRANE PROTEIN CTRC"/>
    <property type="match status" value="1"/>
</dbReference>
<evidence type="ECO:0000256" key="6">
    <source>
        <dbReference type="ARBA" id="ARBA00022692"/>
    </source>
</evidence>
<reference evidence="12 13" key="1">
    <citation type="submission" date="2011-08" db="EMBL/GenBank/DDBJ databases">
        <authorList>
            <person name="Weinstock G."/>
            <person name="Sodergren E."/>
            <person name="Clifton S."/>
            <person name="Fulton L."/>
            <person name="Fulton B."/>
            <person name="Courtney L."/>
            <person name="Fronick C."/>
            <person name="Harrison M."/>
            <person name="Strong C."/>
            <person name="Farmer C."/>
            <person name="Delahaunty K."/>
            <person name="Markovic C."/>
            <person name="Hall O."/>
            <person name="Minx P."/>
            <person name="Tomlinson C."/>
            <person name="Mitreva M."/>
            <person name="Hou S."/>
            <person name="Chen J."/>
            <person name="Wollam A."/>
            <person name="Pepin K.H."/>
            <person name="Johnson M."/>
            <person name="Bhonagiri V."/>
            <person name="Zhang X."/>
            <person name="Suruliraj S."/>
            <person name="Warren W."/>
            <person name="Chinwalla A."/>
            <person name="Mardis E.R."/>
            <person name="Wilson R.K."/>
        </authorList>
    </citation>
    <scope>NUCLEOTIDE SEQUENCE [LARGE SCALE GENOMIC DNA]</scope>
    <source>
        <strain evidence="12 13">F0432</strain>
    </source>
</reference>
<comment type="similarity">
    <text evidence="2">Belongs to the ABC-2 integral membrane protein family.</text>
</comment>
<feature type="transmembrane region" description="Helical" evidence="10">
    <location>
        <begin position="124"/>
        <end position="143"/>
    </location>
</feature>
<evidence type="ECO:0000313" key="12">
    <source>
        <dbReference type="EMBL" id="EHM54222.1"/>
    </source>
</evidence>
<protein>
    <submittedName>
        <fullName evidence="12">ABC-2 type transporter</fullName>
    </submittedName>
</protein>
<evidence type="ECO:0000256" key="9">
    <source>
        <dbReference type="ARBA" id="ARBA00023136"/>
    </source>
</evidence>
<feature type="domain" description="ABC-2 type transporter transmembrane" evidence="11">
    <location>
        <begin position="24"/>
        <end position="226"/>
    </location>
</feature>
<comment type="subcellular location">
    <subcellularLocation>
        <location evidence="1">Cell membrane</location>
        <topology evidence="1">Multi-pass membrane protein</topology>
    </subcellularLocation>
</comment>
<comment type="caution">
    <text evidence="12">The sequence shown here is derived from an EMBL/GenBank/DDBJ whole genome shotgun (WGS) entry which is preliminary data.</text>
</comment>
<dbReference type="PRINTS" id="PR00164">
    <property type="entry name" value="ABC2TRNSPORT"/>
</dbReference>
<evidence type="ECO:0000256" key="1">
    <source>
        <dbReference type="ARBA" id="ARBA00004651"/>
    </source>
</evidence>